<organism evidence="2 3">
    <name type="scientific">Trypanosoma conorhini</name>
    <dbReference type="NCBI Taxonomy" id="83891"/>
    <lineage>
        <taxon>Eukaryota</taxon>
        <taxon>Discoba</taxon>
        <taxon>Euglenozoa</taxon>
        <taxon>Kinetoplastea</taxon>
        <taxon>Metakinetoplastina</taxon>
        <taxon>Trypanosomatida</taxon>
        <taxon>Trypanosomatidae</taxon>
        <taxon>Trypanosoma</taxon>
    </lineage>
</organism>
<feature type="compositionally biased region" description="Polar residues" evidence="1">
    <location>
        <begin position="52"/>
        <end position="66"/>
    </location>
</feature>
<evidence type="ECO:0000313" key="2">
    <source>
        <dbReference type="EMBL" id="RNF01960.1"/>
    </source>
</evidence>
<dbReference type="EMBL" id="MKKU01000797">
    <property type="protein sequence ID" value="RNF01960.1"/>
    <property type="molecule type" value="Genomic_DNA"/>
</dbReference>
<dbReference type="AlphaFoldDB" id="A0A422N919"/>
<reference evidence="2 3" key="1">
    <citation type="journal article" date="2018" name="BMC Genomics">
        <title>Genomic comparison of Trypanosoma conorhini and Trypanosoma rangeli to Trypanosoma cruzi strains of high and low virulence.</title>
        <authorList>
            <person name="Bradwell K.R."/>
            <person name="Koparde V.N."/>
            <person name="Matveyev A.V."/>
            <person name="Serrano M.G."/>
            <person name="Alves J.M."/>
            <person name="Parikh H."/>
            <person name="Huang B."/>
            <person name="Lee V."/>
            <person name="Espinosa-Alvarez O."/>
            <person name="Ortiz P.A."/>
            <person name="Costa-Martins A.G."/>
            <person name="Teixeira M.M."/>
            <person name="Buck G.A."/>
        </authorList>
    </citation>
    <scope>NUCLEOTIDE SEQUENCE [LARGE SCALE GENOMIC DNA]</scope>
    <source>
        <strain evidence="2 3">025E</strain>
    </source>
</reference>
<feature type="compositionally biased region" description="Basic residues" evidence="1">
    <location>
        <begin position="72"/>
        <end position="84"/>
    </location>
</feature>
<evidence type="ECO:0000313" key="3">
    <source>
        <dbReference type="Proteomes" id="UP000284403"/>
    </source>
</evidence>
<gene>
    <name evidence="2" type="ORF">Tco025E_08485</name>
</gene>
<comment type="caution">
    <text evidence="2">The sequence shown here is derived from an EMBL/GenBank/DDBJ whole genome shotgun (WGS) entry which is preliminary data.</text>
</comment>
<name>A0A422N919_9TRYP</name>
<evidence type="ECO:0000256" key="1">
    <source>
        <dbReference type="SAM" id="MobiDB-lite"/>
    </source>
</evidence>
<sequence length="153" mass="15588">MRAAAPPHGHVPSAPLGPFSGPHGGGGECVRSVAREACEAPRSFHPTAPQEGGSSKQATGSPSGGNSLRAFRPLRFKAAQKSRKSLNPPRQEAQRGSCPHGGGGLACGECTAHGKTAPPPPPASVRQSSTQPCGVAVPCFCPPNTQRKAKLKT</sequence>
<proteinExistence type="predicted"/>
<feature type="region of interest" description="Disordered" evidence="1">
    <location>
        <begin position="1"/>
        <end position="132"/>
    </location>
</feature>
<dbReference type="GeneID" id="40322096"/>
<protein>
    <submittedName>
        <fullName evidence="2">Uncharacterized protein</fullName>
    </submittedName>
</protein>
<keyword evidence="3" id="KW-1185">Reference proteome</keyword>
<dbReference type="Proteomes" id="UP000284403">
    <property type="component" value="Unassembled WGS sequence"/>
</dbReference>
<accession>A0A422N919</accession>
<dbReference type="RefSeq" id="XP_029224560.1">
    <property type="nucleotide sequence ID" value="XM_029375333.1"/>
</dbReference>